<dbReference type="EMBL" id="FKLO01000026">
    <property type="protein sequence ID" value="SAY70960.1"/>
    <property type="molecule type" value="Genomic_DNA"/>
</dbReference>
<dbReference type="GO" id="GO:0006351">
    <property type="term" value="P:DNA-templated transcription"/>
    <property type="evidence" value="ECO:0007669"/>
    <property type="project" value="TreeGrafter"/>
</dbReference>
<dbReference type="PANTHER" id="PTHR30537:SF35">
    <property type="entry name" value="TRANSCRIPTIONAL REGULATORY PROTEIN"/>
    <property type="match status" value="1"/>
</dbReference>
<accession>A0A1C3HNW6</accession>
<name>A0A1C3HNW6_9GAMM</name>
<sequence length="297" mass="33139">MDTLLSLKIFAQIVESGSFTRAAECLGISTAMASKHLSHLEKHLGIRLMQRNSRSLSLTAEGEVYYRQSIEALQLLDAAAAQAGSGRETPQGHLRLTAPIWCANPVFADWMREYRARYPEVSLDIILDNDMRDLIGEGIDLALRVSRAPIPSLVVRRLFEVRFALVASPAYIRRHGLPRTLEDAASHSAVLPSYADISRMDCRRGDESHTLHLHSALQSNSTVMLHQLLLAGSGIGYLPLWLAQDDLTAGRLVRLLPDWQLRSITLHAAYPDRRHLSAKIRSFIDFLVEKAKTVEGD</sequence>
<dbReference type="InterPro" id="IPR036388">
    <property type="entry name" value="WH-like_DNA-bd_sf"/>
</dbReference>
<keyword evidence="3" id="KW-0238">DNA-binding</keyword>
<dbReference type="RefSeq" id="WP_079539621.1">
    <property type="nucleotide sequence ID" value="NZ_CAUQEP010000027.1"/>
</dbReference>
<dbReference type="GO" id="GO:0043565">
    <property type="term" value="F:sequence-specific DNA binding"/>
    <property type="evidence" value="ECO:0007669"/>
    <property type="project" value="TreeGrafter"/>
</dbReference>
<dbReference type="InterPro" id="IPR036390">
    <property type="entry name" value="WH_DNA-bd_sf"/>
</dbReference>
<dbReference type="AlphaFoldDB" id="A0A1C3HNW6"/>
<dbReference type="InterPro" id="IPR058163">
    <property type="entry name" value="LysR-type_TF_proteobact-type"/>
</dbReference>
<dbReference type="SUPFAM" id="SSF53850">
    <property type="entry name" value="Periplasmic binding protein-like II"/>
    <property type="match status" value="1"/>
</dbReference>
<evidence type="ECO:0000256" key="1">
    <source>
        <dbReference type="ARBA" id="ARBA00009437"/>
    </source>
</evidence>
<evidence type="ECO:0000256" key="2">
    <source>
        <dbReference type="ARBA" id="ARBA00023015"/>
    </source>
</evidence>
<gene>
    <name evidence="6" type="ORF">CHUV0807_0619</name>
</gene>
<dbReference type="Gene3D" id="3.40.190.290">
    <property type="match status" value="1"/>
</dbReference>
<dbReference type="CDD" id="cd08422">
    <property type="entry name" value="PBP2_CrgA_like"/>
    <property type="match status" value="1"/>
</dbReference>
<dbReference type="Pfam" id="PF00126">
    <property type="entry name" value="HTH_1"/>
    <property type="match status" value="1"/>
</dbReference>
<evidence type="ECO:0000313" key="6">
    <source>
        <dbReference type="EMBL" id="SAY70960.1"/>
    </source>
</evidence>
<dbReference type="InterPro" id="IPR000847">
    <property type="entry name" value="LysR_HTH_N"/>
</dbReference>
<comment type="similarity">
    <text evidence="1">Belongs to the LysR transcriptional regulatory family.</text>
</comment>
<evidence type="ECO:0000256" key="4">
    <source>
        <dbReference type="ARBA" id="ARBA00023163"/>
    </source>
</evidence>
<dbReference type="InterPro" id="IPR005119">
    <property type="entry name" value="LysR_subst-bd"/>
</dbReference>
<evidence type="ECO:0000256" key="3">
    <source>
        <dbReference type="ARBA" id="ARBA00023125"/>
    </source>
</evidence>
<dbReference type="PANTHER" id="PTHR30537">
    <property type="entry name" value="HTH-TYPE TRANSCRIPTIONAL REGULATOR"/>
    <property type="match status" value="1"/>
</dbReference>
<dbReference type="Gene3D" id="1.10.10.10">
    <property type="entry name" value="Winged helix-like DNA-binding domain superfamily/Winged helix DNA-binding domain"/>
    <property type="match status" value="1"/>
</dbReference>
<feature type="domain" description="HTH lysR-type" evidence="5">
    <location>
        <begin position="1"/>
        <end position="59"/>
    </location>
</feature>
<keyword evidence="2" id="KW-0805">Transcription regulation</keyword>
<evidence type="ECO:0000313" key="7">
    <source>
        <dbReference type="Proteomes" id="UP000190837"/>
    </source>
</evidence>
<dbReference type="Proteomes" id="UP000190837">
    <property type="component" value="Unassembled WGS sequence"/>
</dbReference>
<proteinExistence type="inferred from homology"/>
<dbReference type="Pfam" id="PF03466">
    <property type="entry name" value="LysR_substrate"/>
    <property type="match status" value="1"/>
</dbReference>
<dbReference type="GO" id="GO:0003700">
    <property type="term" value="F:DNA-binding transcription factor activity"/>
    <property type="evidence" value="ECO:0007669"/>
    <property type="project" value="InterPro"/>
</dbReference>
<reference evidence="7" key="1">
    <citation type="submission" date="2016-04" db="EMBL/GenBank/DDBJ databases">
        <authorList>
            <person name="Tagini F."/>
        </authorList>
    </citation>
    <scope>NUCLEOTIDE SEQUENCE [LARGE SCALE GENOMIC DNA]</scope>
    <source>
        <strain evidence="7">CHUV0807</strain>
    </source>
</reference>
<keyword evidence="4" id="KW-0804">Transcription</keyword>
<organism evidence="6 7">
    <name type="scientific">Cardiobacterium hominis</name>
    <dbReference type="NCBI Taxonomy" id="2718"/>
    <lineage>
        <taxon>Bacteria</taxon>
        <taxon>Pseudomonadati</taxon>
        <taxon>Pseudomonadota</taxon>
        <taxon>Gammaproteobacteria</taxon>
        <taxon>Cardiobacteriales</taxon>
        <taxon>Cardiobacteriaceae</taxon>
        <taxon>Cardiobacterium</taxon>
    </lineage>
</organism>
<evidence type="ECO:0000259" key="5">
    <source>
        <dbReference type="PROSITE" id="PS50931"/>
    </source>
</evidence>
<dbReference type="PROSITE" id="PS50931">
    <property type="entry name" value="HTH_LYSR"/>
    <property type="match status" value="1"/>
</dbReference>
<protein>
    <submittedName>
        <fullName evidence="6">Transcriptional regulator, LysR family</fullName>
    </submittedName>
</protein>
<dbReference type="FunFam" id="1.10.10.10:FF:000001">
    <property type="entry name" value="LysR family transcriptional regulator"/>
    <property type="match status" value="1"/>
</dbReference>
<dbReference type="SUPFAM" id="SSF46785">
    <property type="entry name" value="Winged helix' DNA-binding domain"/>
    <property type="match status" value="1"/>
</dbReference>